<dbReference type="OrthoDB" id="2341569at2759"/>
<evidence type="ECO:0000256" key="1">
    <source>
        <dbReference type="SAM" id="MobiDB-lite"/>
    </source>
</evidence>
<evidence type="ECO:0000313" key="3">
    <source>
        <dbReference type="Proteomes" id="UP000234323"/>
    </source>
</evidence>
<feature type="region of interest" description="Disordered" evidence="1">
    <location>
        <begin position="139"/>
        <end position="162"/>
    </location>
</feature>
<dbReference type="VEuPathDB" id="FungiDB:FUN_010933"/>
<dbReference type="VEuPathDB" id="FungiDB:RhiirA1_162968"/>
<gene>
    <name evidence="2" type="ORF">RhiirA4_537957</name>
</gene>
<evidence type="ECO:0000313" key="2">
    <source>
        <dbReference type="EMBL" id="PKY39257.1"/>
    </source>
</evidence>
<dbReference type="Proteomes" id="UP000234323">
    <property type="component" value="Unassembled WGS sequence"/>
</dbReference>
<reference evidence="2 3" key="1">
    <citation type="submission" date="2015-10" db="EMBL/GenBank/DDBJ databases">
        <title>Genome analyses suggest a sexual origin of heterokaryosis in a supposedly ancient asexual fungus.</title>
        <authorList>
            <person name="Ropars J."/>
            <person name="Sedzielewska K."/>
            <person name="Noel J."/>
            <person name="Charron P."/>
            <person name="Farinelli L."/>
            <person name="Marton T."/>
            <person name="Kruger M."/>
            <person name="Pelin A."/>
            <person name="Brachmann A."/>
            <person name="Corradi N."/>
        </authorList>
    </citation>
    <scope>NUCLEOTIDE SEQUENCE [LARGE SCALE GENOMIC DNA]</scope>
    <source>
        <strain evidence="2 3">A4</strain>
    </source>
</reference>
<dbReference type="EMBL" id="LLXI01000057">
    <property type="protein sequence ID" value="PKY39257.1"/>
    <property type="molecule type" value="Genomic_DNA"/>
</dbReference>
<name>A0A2I1FY01_9GLOM</name>
<dbReference type="VEuPathDB" id="FungiDB:RhiirFUN_016211"/>
<comment type="caution">
    <text evidence="2">The sequence shown here is derived from an EMBL/GenBank/DDBJ whole genome shotgun (WGS) entry which is preliminary data.</text>
</comment>
<proteinExistence type="predicted"/>
<organism evidence="2 3">
    <name type="scientific">Rhizophagus irregularis</name>
    <dbReference type="NCBI Taxonomy" id="588596"/>
    <lineage>
        <taxon>Eukaryota</taxon>
        <taxon>Fungi</taxon>
        <taxon>Fungi incertae sedis</taxon>
        <taxon>Mucoromycota</taxon>
        <taxon>Glomeromycotina</taxon>
        <taxon>Glomeromycetes</taxon>
        <taxon>Glomerales</taxon>
        <taxon>Glomeraceae</taxon>
        <taxon>Rhizophagus</taxon>
    </lineage>
</organism>
<dbReference type="AlphaFoldDB" id="A0A2I1FY01"/>
<sequence>MSTGVWSYCVDISTENPKTHAYFSTVQARFWTFEHYINWICENTEPPIWTTCIEQFYESLRIINKIKSAPLSVRAYVKSLAEIMDETERQDTMEAIEMTYLALIKERQGKNLSKNLLHAQTNKKAYDYAIGVVSSKRQANKRKYSREQKKRGSDNSDDEEAMEGSVLFGESNDEIGGSGSQSFSNARSAVHTTFSRHEPNENIYKKNQDNGYQLQDEENYKNAIAGVAESMIGKVERTALMVDDVNLEETFGDYCNECDNIFDLCHSDIMDLRPASKFTEKIPEVIWEKFVTNTYPEYKISETWEKLIQDTFKQRESLAEWIEVWRGLYAISDKNESRDPVILMIKDAIYNILAPYIEAFKSPYNILKSGELGENQYNSQFVSPILNNTLKAILDINWRILEVPVESSKHRRNAKINPIIDKVLEAKRVDGLARLWQSHEEVFIYEQTGPPDFDDVTQLFIHDYKLVRTMRDVLNQRIILHLRDGISDHKDLASFGAFGHRTEVSLFWCTMHQKSYCLQEYGSFQIPAIWQDLPVLAEAIITCLKFFSFMKENVEKVKLYTDQKNKLFAKRKVHIVKENPPTPNRPKKQKRESLKAV</sequence>
<protein>
    <submittedName>
        <fullName evidence="2">Uncharacterized protein</fullName>
    </submittedName>
</protein>
<keyword evidence="3" id="KW-1185">Reference proteome</keyword>
<accession>A0A2I1FY01</accession>
<feature type="region of interest" description="Disordered" evidence="1">
    <location>
        <begin position="577"/>
        <end position="597"/>
    </location>
</feature>
<feature type="compositionally biased region" description="Basic and acidic residues" evidence="1">
    <location>
        <begin position="145"/>
        <end position="154"/>
    </location>
</feature>